<evidence type="ECO:0000313" key="2">
    <source>
        <dbReference type="Proteomes" id="UP000032568"/>
    </source>
</evidence>
<proteinExistence type="predicted"/>
<dbReference type="AlphaFoldDB" id="A0AAF0C4P6"/>
<organism evidence="1 2">
    <name type="scientific">Thalassomonas actiniarum</name>
    <dbReference type="NCBI Taxonomy" id="485447"/>
    <lineage>
        <taxon>Bacteria</taxon>
        <taxon>Pseudomonadati</taxon>
        <taxon>Pseudomonadota</taxon>
        <taxon>Gammaproteobacteria</taxon>
        <taxon>Alteromonadales</taxon>
        <taxon>Colwelliaceae</taxon>
        <taxon>Thalassomonas</taxon>
    </lineage>
</organism>
<dbReference type="KEGG" id="tact:SG35_005130"/>
<reference evidence="1 2" key="2">
    <citation type="journal article" date="2022" name="Mar. Drugs">
        <title>Bioassay-Guided Fractionation Leads to the Detection of Cholic Acid Generated by the Rare Thalassomonas sp.</title>
        <authorList>
            <person name="Pheiffer F."/>
            <person name="Schneider Y.K."/>
            <person name="Hansen E.H."/>
            <person name="Andersen J.H."/>
            <person name="Isaksson J."/>
            <person name="Busche T."/>
            <person name="R C."/>
            <person name="Kalinowski J."/>
            <person name="Zyl L.V."/>
            <person name="Trindade M."/>
        </authorList>
    </citation>
    <scope>NUCLEOTIDE SEQUENCE [LARGE SCALE GENOMIC DNA]</scope>
    <source>
        <strain evidence="1 2">A5K-106</strain>
    </source>
</reference>
<dbReference type="PANTHER" id="PTHR41729:SF1">
    <property type="entry name" value="GLUTAMYL-TRNA SYNTHETASE"/>
    <property type="match status" value="1"/>
</dbReference>
<dbReference type="Proteomes" id="UP000032568">
    <property type="component" value="Chromosome"/>
</dbReference>
<name>A0AAF0C4P6_9GAMM</name>
<protein>
    <submittedName>
        <fullName evidence="1">DUF4202 domain-containing protein</fullName>
    </submittedName>
</protein>
<keyword evidence="2" id="KW-1185">Reference proteome</keyword>
<reference evidence="1 2" key="1">
    <citation type="journal article" date="2015" name="Genome Announc.">
        <title>Draft Genome Sequences of Marine Isolates of Thalassomonas viridans and Thalassomonas actiniarum.</title>
        <authorList>
            <person name="Olonade I."/>
            <person name="van Zyl L.J."/>
            <person name="Trindade M."/>
        </authorList>
    </citation>
    <scope>NUCLEOTIDE SEQUENCE [LARGE SCALE GENOMIC DNA]</scope>
    <source>
        <strain evidence="1 2">A5K-106</strain>
    </source>
</reference>
<dbReference type="PANTHER" id="PTHR41729">
    <property type="entry name" value="GLUTAMYL-TRNA SYNTHETASE"/>
    <property type="match status" value="1"/>
</dbReference>
<accession>A0AAF0C4P6</accession>
<dbReference type="Pfam" id="PF13875">
    <property type="entry name" value="DUF4202"/>
    <property type="match status" value="1"/>
</dbReference>
<evidence type="ECO:0000313" key="1">
    <source>
        <dbReference type="EMBL" id="WDE00045.1"/>
    </source>
</evidence>
<sequence length="205" mass="23488">MGLPFIFLDPITLSRLDSVLSAIDDINSQDPNNISFDGQTQPKELIYGRQMSQCQQQYWPEASEYLQIAVRAQHIKRWFLKRSEFDAGKAGYLAWRKEQGKYHARLTSDLMQANGYNDEEVAQTAAIIRKEKLRSNSDSQALEDVACLVFLQYYFDDFAAKHSEEKIVRILQKTWKKMSVKAQDIALTLSLPEHLSALVEKALAP</sequence>
<dbReference type="InterPro" id="IPR025255">
    <property type="entry name" value="DUF4202"/>
</dbReference>
<gene>
    <name evidence="1" type="ORF">SG35_005130</name>
</gene>
<dbReference type="EMBL" id="CP059735">
    <property type="protein sequence ID" value="WDE00045.1"/>
    <property type="molecule type" value="Genomic_DNA"/>
</dbReference>